<evidence type="ECO:0000313" key="8">
    <source>
        <dbReference type="EMBL" id="SHH49216.1"/>
    </source>
</evidence>
<accession>A0A1M5TET2</accession>
<evidence type="ECO:0000256" key="2">
    <source>
        <dbReference type="ARBA" id="ARBA00022475"/>
    </source>
</evidence>
<gene>
    <name evidence="8" type="ORF">SAMN02745129_2113</name>
</gene>
<dbReference type="Proteomes" id="UP000184268">
    <property type="component" value="Unassembled WGS sequence"/>
</dbReference>
<dbReference type="SUPFAM" id="SSF101801">
    <property type="entry name" value="Surface presentation of antigens (SPOA)"/>
    <property type="match status" value="1"/>
</dbReference>
<evidence type="ECO:0000256" key="5">
    <source>
        <dbReference type="ARBA" id="ARBA00023136"/>
    </source>
</evidence>
<comment type="function">
    <text evidence="6">FliM is one of three proteins (FliG, FliN, FliM) that forms the rotor-mounted switch complex (C ring), located at the base of the basal body. This complex interacts with the CheY and CheZ chemotaxis proteins, in addition to contacting components of the motor that determine the direction of flagellar rotation.</text>
</comment>
<organism evidence="8 9">
    <name type="scientific">Ferrimonas marina</name>
    <dbReference type="NCBI Taxonomy" id="299255"/>
    <lineage>
        <taxon>Bacteria</taxon>
        <taxon>Pseudomonadati</taxon>
        <taxon>Pseudomonadota</taxon>
        <taxon>Gammaproteobacteria</taxon>
        <taxon>Alteromonadales</taxon>
        <taxon>Ferrimonadaceae</taxon>
        <taxon>Ferrimonas</taxon>
    </lineage>
</organism>
<evidence type="ECO:0000256" key="4">
    <source>
        <dbReference type="ARBA" id="ARBA00022779"/>
    </source>
</evidence>
<sequence>MSSNSPESAGFEPLGQDLGDEVERAYDPNWAPEADIKTITLDSNISRLTDLHRENSRHIAQLFSQMIGRKVTFEDDEVITQSTYGEYLKNGYTCGYLHRFDLNDQGFAMLHLNFPVIDHLVALHYGASAYRPTSDVRARMGYMDAITLEPLAEAIAEHYVDSWSHLLAVNASDLGKFNVERPIYPEQQPVAIYRFWFVIDDQRHSVDWVVDAAFIAEVHELATFKRSEGLLKTAAKAKLNVDVVLLERPKTLEQICEIQTGTMIPLRQINEVDLTVQGQVVGKASYGRHDNEKYIQIK</sequence>
<proteinExistence type="predicted"/>
<dbReference type="GO" id="GO:0005886">
    <property type="term" value="C:plasma membrane"/>
    <property type="evidence" value="ECO:0007669"/>
    <property type="project" value="UniProtKB-SubCell"/>
</dbReference>
<dbReference type="InterPro" id="IPR028976">
    <property type="entry name" value="CheC-like_sf"/>
</dbReference>
<keyword evidence="2" id="KW-1003">Cell membrane</keyword>
<dbReference type="STRING" id="299255.SAMN02745129_2113"/>
<dbReference type="AlphaFoldDB" id="A0A1M5TET2"/>
<dbReference type="GO" id="GO:0097588">
    <property type="term" value="P:archaeal or bacterial-type flagellum-dependent cell motility"/>
    <property type="evidence" value="ECO:0007669"/>
    <property type="project" value="UniProtKB-KW"/>
</dbReference>
<keyword evidence="3" id="KW-0145">Chemotaxis</keyword>
<evidence type="ECO:0000256" key="3">
    <source>
        <dbReference type="ARBA" id="ARBA00022500"/>
    </source>
</evidence>
<evidence type="ECO:0000256" key="6">
    <source>
        <dbReference type="ARBA" id="ARBA00025044"/>
    </source>
</evidence>
<evidence type="ECO:0000313" key="9">
    <source>
        <dbReference type="Proteomes" id="UP000184268"/>
    </source>
</evidence>
<keyword evidence="5" id="KW-0472">Membrane</keyword>
<keyword evidence="9" id="KW-1185">Reference proteome</keyword>
<dbReference type="InterPro" id="IPR036429">
    <property type="entry name" value="SpoA-like_sf"/>
</dbReference>
<name>A0A1M5TET2_9GAMM</name>
<keyword evidence="4" id="KW-0283">Flagellar rotation</keyword>
<dbReference type="GO" id="GO:0006935">
    <property type="term" value="P:chemotaxis"/>
    <property type="evidence" value="ECO:0007669"/>
    <property type="project" value="UniProtKB-KW"/>
</dbReference>
<dbReference type="EMBL" id="FQXG01000003">
    <property type="protein sequence ID" value="SHH49216.1"/>
    <property type="molecule type" value="Genomic_DNA"/>
</dbReference>
<keyword evidence="8" id="KW-0966">Cell projection</keyword>
<keyword evidence="8" id="KW-0282">Flagellum</keyword>
<dbReference type="Pfam" id="PF01052">
    <property type="entry name" value="FliMN_C"/>
    <property type="match status" value="1"/>
</dbReference>
<protein>
    <submittedName>
        <fullName evidence="8">Flagellar motor switch protein FliM</fullName>
    </submittedName>
</protein>
<dbReference type="Gene3D" id="3.40.1550.10">
    <property type="entry name" value="CheC-like"/>
    <property type="match status" value="1"/>
</dbReference>
<comment type="subcellular location">
    <subcellularLocation>
        <location evidence="1">Cell membrane</location>
        <topology evidence="1">Peripheral membrane protein</topology>
    </subcellularLocation>
</comment>
<feature type="domain" description="Flagellar motor switch protein FliN-like C-terminal" evidence="7">
    <location>
        <begin position="236"/>
        <end position="298"/>
    </location>
</feature>
<evidence type="ECO:0000259" key="7">
    <source>
        <dbReference type="Pfam" id="PF01052"/>
    </source>
</evidence>
<evidence type="ECO:0000256" key="1">
    <source>
        <dbReference type="ARBA" id="ARBA00004202"/>
    </source>
</evidence>
<dbReference type="InterPro" id="IPR001543">
    <property type="entry name" value="FliN-like_C"/>
</dbReference>
<reference evidence="8 9" key="1">
    <citation type="submission" date="2016-11" db="EMBL/GenBank/DDBJ databases">
        <authorList>
            <person name="Jaros S."/>
            <person name="Januszkiewicz K."/>
            <person name="Wedrychowicz H."/>
        </authorList>
    </citation>
    <scope>NUCLEOTIDE SEQUENCE [LARGE SCALE GENOMIC DNA]</scope>
    <source>
        <strain evidence="8 9">DSM 16917</strain>
    </source>
</reference>
<dbReference type="RefSeq" id="WP_067663301.1">
    <property type="nucleotide sequence ID" value="NZ_FQXG01000003.1"/>
</dbReference>
<keyword evidence="8" id="KW-0969">Cilium</keyword>